<dbReference type="Proteomes" id="UP001190700">
    <property type="component" value="Unassembled WGS sequence"/>
</dbReference>
<proteinExistence type="predicted"/>
<dbReference type="AlphaFoldDB" id="A0AAE0EM51"/>
<evidence type="ECO:0000313" key="2">
    <source>
        <dbReference type="EMBL" id="KAK3233451.1"/>
    </source>
</evidence>
<sequence length="319" mass="35742">MAFVNGFKEIFDYIFVGGYTPPCYQLVVQQILHMSHEHKTKLTKSILELLEEGILPSIAGDIWSQGGIAIFGILVYWLDQDFTYHEKLLAALPFSDVRHTAGTMESATKEACADIGLGEYNFADNKDDVASEIHSTVSDNASNIVSGWMCFDGHECTDHTIALMVKTFLEQPGVKKVAVQTYDVESPSKAANAVNNPDGSVYRSHQLDSDQWNIVRECMYVLQYAKQACDILQGTKCLTVNLVLLYLCWAGKLTREKAFDWITKAWDSDWKPKPVATEGEGAKSPHQSTKRRRKGVVTIADFMQDFMRGFDDEDEGEVS</sequence>
<dbReference type="InterPro" id="IPR052717">
    <property type="entry name" value="Vacuolar_transposase_reg"/>
</dbReference>
<accession>A0AAE0EM51</accession>
<name>A0AAE0EM51_9CHLO</name>
<evidence type="ECO:0000256" key="1">
    <source>
        <dbReference type="SAM" id="MobiDB-lite"/>
    </source>
</evidence>
<dbReference type="PANTHER" id="PTHR46169">
    <property type="entry name" value="DNA REPLICATION-RELATED ELEMENT FACTOR, ISOFORM A"/>
    <property type="match status" value="1"/>
</dbReference>
<dbReference type="GO" id="GO:0006357">
    <property type="term" value="P:regulation of transcription by RNA polymerase II"/>
    <property type="evidence" value="ECO:0007669"/>
    <property type="project" value="TreeGrafter"/>
</dbReference>
<keyword evidence="3" id="KW-1185">Reference proteome</keyword>
<organism evidence="2 3">
    <name type="scientific">Cymbomonas tetramitiformis</name>
    <dbReference type="NCBI Taxonomy" id="36881"/>
    <lineage>
        <taxon>Eukaryota</taxon>
        <taxon>Viridiplantae</taxon>
        <taxon>Chlorophyta</taxon>
        <taxon>Pyramimonadophyceae</taxon>
        <taxon>Pyramimonadales</taxon>
        <taxon>Pyramimonadaceae</taxon>
        <taxon>Cymbomonas</taxon>
    </lineage>
</organism>
<evidence type="ECO:0000313" key="3">
    <source>
        <dbReference type="Proteomes" id="UP001190700"/>
    </source>
</evidence>
<gene>
    <name evidence="2" type="ORF">CYMTET_56256</name>
</gene>
<protein>
    <submittedName>
        <fullName evidence="2">Uncharacterized protein</fullName>
    </submittedName>
</protein>
<feature type="region of interest" description="Disordered" evidence="1">
    <location>
        <begin position="273"/>
        <end position="296"/>
    </location>
</feature>
<dbReference type="EMBL" id="LGRX02035709">
    <property type="protein sequence ID" value="KAK3233451.1"/>
    <property type="molecule type" value="Genomic_DNA"/>
</dbReference>
<reference evidence="2 3" key="1">
    <citation type="journal article" date="2015" name="Genome Biol. Evol.">
        <title>Comparative Genomics of a Bacterivorous Green Alga Reveals Evolutionary Causalities and Consequences of Phago-Mixotrophic Mode of Nutrition.</title>
        <authorList>
            <person name="Burns J.A."/>
            <person name="Paasch A."/>
            <person name="Narechania A."/>
            <person name="Kim E."/>
        </authorList>
    </citation>
    <scope>NUCLEOTIDE SEQUENCE [LARGE SCALE GENOMIC DNA]</scope>
    <source>
        <strain evidence="2 3">PLY_AMNH</strain>
    </source>
</reference>
<comment type="caution">
    <text evidence="2">The sequence shown here is derived from an EMBL/GenBank/DDBJ whole genome shotgun (WGS) entry which is preliminary data.</text>
</comment>
<dbReference type="SUPFAM" id="SSF53098">
    <property type="entry name" value="Ribonuclease H-like"/>
    <property type="match status" value="1"/>
</dbReference>
<dbReference type="PANTHER" id="PTHR46169:SF29">
    <property type="entry name" value="DNA REPLICATION-RELATED ELEMENT FACTOR, ISOFORM A"/>
    <property type="match status" value="1"/>
</dbReference>
<dbReference type="GO" id="GO:0005634">
    <property type="term" value="C:nucleus"/>
    <property type="evidence" value="ECO:0007669"/>
    <property type="project" value="TreeGrafter"/>
</dbReference>
<dbReference type="InterPro" id="IPR012337">
    <property type="entry name" value="RNaseH-like_sf"/>
</dbReference>